<comment type="caution">
    <text evidence="2">The sequence shown here is derived from an EMBL/GenBank/DDBJ whole genome shotgun (WGS) entry which is preliminary data.</text>
</comment>
<dbReference type="InterPro" id="IPR004360">
    <property type="entry name" value="Glyas_Fos-R_dOase_dom"/>
</dbReference>
<dbReference type="RefSeq" id="WP_284326001.1">
    <property type="nucleotide sequence ID" value="NZ_BSPP01000010.1"/>
</dbReference>
<dbReference type="InterPro" id="IPR029068">
    <property type="entry name" value="Glyas_Bleomycin-R_OHBP_Dase"/>
</dbReference>
<organism evidence="2 3">
    <name type="scientific">Cypionkella aquatica</name>
    <dbReference type="NCBI Taxonomy" id="1756042"/>
    <lineage>
        <taxon>Bacteria</taxon>
        <taxon>Pseudomonadati</taxon>
        <taxon>Pseudomonadota</taxon>
        <taxon>Alphaproteobacteria</taxon>
        <taxon>Rhodobacterales</taxon>
        <taxon>Paracoccaceae</taxon>
        <taxon>Cypionkella</taxon>
    </lineage>
</organism>
<dbReference type="Pfam" id="PF00903">
    <property type="entry name" value="Glyoxalase"/>
    <property type="match status" value="1"/>
</dbReference>
<dbReference type="AlphaFoldDB" id="A0AA37TXZ5"/>
<protein>
    <recommendedName>
        <fullName evidence="1">VOC domain-containing protein</fullName>
    </recommendedName>
</protein>
<dbReference type="InterPro" id="IPR037523">
    <property type="entry name" value="VOC_core"/>
</dbReference>
<dbReference type="Gene3D" id="3.10.180.10">
    <property type="entry name" value="2,3-Dihydroxybiphenyl 1,2-Dioxygenase, domain 1"/>
    <property type="match status" value="1"/>
</dbReference>
<dbReference type="SUPFAM" id="SSF54593">
    <property type="entry name" value="Glyoxalase/Bleomycin resistance protein/Dihydroxybiphenyl dioxygenase"/>
    <property type="match status" value="1"/>
</dbReference>
<dbReference type="EMBL" id="BSPP01000010">
    <property type="protein sequence ID" value="GLS87833.1"/>
    <property type="molecule type" value="Genomic_DNA"/>
</dbReference>
<evidence type="ECO:0000313" key="2">
    <source>
        <dbReference type="EMBL" id="GLS87833.1"/>
    </source>
</evidence>
<proteinExistence type="predicted"/>
<evidence type="ECO:0000259" key="1">
    <source>
        <dbReference type="PROSITE" id="PS51819"/>
    </source>
</evidence>
<feature type="domain" description="VOC" evidence="1">
    <location>
        <begin position="1"/>
        <end position="123"/>
    </location>
</feature>
<evidence type="ECO:0000313" key="3">
    <source>
        <dbReference type="Proteomes" id="UP001157355"/>
    </source>
</evidence>
<gene>
    <name evidence="2" type="ORF">GCM10010873_28070</name>
</gene>
<reference evidence="2 3" key="1">
    <citation type="journal article" date="2014" name="Int. J. Syst. Evol. Microbiol.">
        <title>Complete genome sequence of Corynebacterium casei LMG S-19264T (=DSM 44701T), isolated from a smear-ripened cheese.</title>
        <authorList>
            <consortium name="US DOE Joint Genome Institute (JGI-PGF)"/>
            <person name="Walter F."/>
            <person name="Albersmeier A."/>
            <person name="Kalinowski J."/>
            <person name="Ruckert C."/>
        </authorList>
    </citation>
    <scope>NUCLEOTIDE SEQUENCE [LARGE SCALE GENOMIC DNA]</scope>
    <source>
        <strain evidence="2 3">NBRC 111766</strain>
    </source>
</reference>
<dbReference type="PANTHER" id="PTHR36437:SF2">
    <property type="entry name" value="GLYOXALASE_BLEOMYCIN RESISTANCE PROTEIN_DIOXYGENASE"/>
    <property type="match status" value="1"/>
</dbReference>
<dbReference type="PROSITE" id="PS51819">
    <property type="entry name" value="VOC"/>
    <property type="match status" value="1"/>
</dbReference>
<accession>A0AA37TXZ5</accession>
<sequence>MIGAFALVVPDYDSAIRFFCDGLGFRLTADLDQGNKRWVTVQPAGGGVQIVLAQAVGARQQAAVGDQAGGRVWLFLHSDDFARDAARITAAGGVFEEAPRHEDYGIVAVWRDPWGNRWDLLQPI</sequence>
<name>A0AA37TXZ5_9RHOB</name>
<dbReference type="PANTHER" id="PTHR36437">
    <property type="entry name" value="GLYOXALASE/BLEOMYCIN RESISTANCE PROTEIN/DIOXYGENASE"/>
    <property type="match status" value="1"/>
</dbReference>
<keyword evidence="3" id="KW-1185">Reference proteome</keyword>
<dbReference type="Proteomes" id="UP001157355">
    <property type="component" value="Unassembled WGS sequence"/>
</dbReference>